<reference evidence="2 3" key="1">
    <citation type="submission" date="2021-02" db="EMBL/GenBank/DDBJ databases">
        <authorList>
            <person name="Park J.-S."/>
        </authorList>
    </citation>
    <scope>NUCLEOTIDE SEQUENCE [LARGE SCALE GENOMIC DNA]</scope>
    <source>
        <strain evidence="2 3">188UL20-2</strain>
    </source>
</reference>
<gene>
    <name evidence="2" type="ORF">JQC93_11655</name>
</gene>
<dbReference type="EMBL" id="JAFEUM010000004">
    <property type="protein sequence ID" value="MBM7037059.1"/>
    <property type="molecule type" value="Genomic_DNA"/>
</dbReference>
<dbReference type="InterPro" id="IPR020471">
    <property type="entry name" value="AKR"/>
</dbReference>
<dbReference type="RefSeq" id="WP_205158614.1">
    <property type="nucleotide sequence ID" value="NZ_JAFEUM010000004.1"/>
</dbReference>
<dbReference type="PANTHER" id="PTHR11732">
    <property type="entry name" value="ALDO/KETO REDUCTASE"/>
    <property type="match status" value="1"/>
</dbReference>
<organism evidence="2 3">
    <name type="scientific">Vibrio ulleungensis</name>
    <dbReference type="NCBI Taxonomy" id="2807619"/>
    <lineage>
        <taxon>Bacteria</taxon>
        <taxon>Pseudomonadati</taxon>
        <taxon>Pseudomonadota</taxon>
        <taxon>Gammaproteobacteria</taxon>
        <taxon>Vibrionales</taxon>
        <taxon>Vibrionaceae</taxon>
        <taxon>Vibrio</taxon>
    </lineage>
</organism>
<protein>
    <submittedName>
        <fullName evidence="2">Aldo/keto reductase</fullName>
    </submittedName>
</protein>
<evidence type="ECO:0000313" key="3">
    <source>
        <dbReference type="Proteomes" id="UP000809621"/>
    </source>
</evidence>
<dbReference type="PROSITE" id="PS00062">
    <property type="entry name" value="ALDOKETO_REDUCTASE_2"/>
    <property type="match status" value="1"/>
</dbReference>
<name>A0ABS2HJ53_9VIBR</name>
<dbReference type="InterPro" id="IPR018170">
    <property type="entry name" value="Aldo/ket_reductase_CS"/>
</dbReference>
<evidence type="ECO:0000259" key="1">
    <source>
        <dbReference type="Pfam" id="PF00248"/>
    </source>
</evidence>
<dbReference type="InterPro" id="IPR023210">
    <property type="entry name" value="NADP_OxRdtase_dom"/>
</dbReference>
<dbReference type="PROSITE" id="PS00798">
    <property type="entry name" value="ALDOKETO_REDUCTASE_1"/>
    <property type="match status" value="1"/>
</dbReference>
<dbReference type="PRINTS" id="PR00069">
    <property type="entry name" value="ALDKETRDTASE"/>
</dbReference>
<proteinExistence type="predicted"/>
<dbReference type="Gene3D" id="3.20.20.100">
    <property type="entry name" value="NADP-dependent oxidoreductase domain"/>
    <property type="match status" value="1"/>
</dbReference>
<feature type="domain" description="NADP-dependent oxidoreductase" evidence="1">
    <location>
        <begin position="10"/>
        <end position="294"/>
    </location>
</feature>
<keyword evidence="3" id="KW-1185">Reference proteome</keyword>
<dbReference type="InterPro" id="IPR036812">
    <property type="entry name" value="NAD(P)_OxRdtase_dom_sf"/>
</dbReference>
<accession>A0ABS2HJ53</accession>
<comment type="caution">
    <text evidence="2">The sequence shown here is derived from an EMBL/GenBank/DDBJ whole genome shotgun (WGS) entry which is preliminary data.</text>
</comment>
<dbReference type="Proteomes" id="UP000809621">
    <property type="component" value="Unassembled WGS sequence"/>
</dbReference>
<dbReference type="PIRSF" id="PIRSF000097">
    <property type="entry name" value="AKR"/>
    <property type="match status" value="1"/>
</dbReference>
<evidence type="ECO:0000313" key="2">
    <source>
        <dbReference type="EMBL" id="MBM7037059.1"/>
    </source>
</evidence>
<dbReference type="Pfam" id="PF00248">
    <property type="entry name" value="Aldo_ket_red"/>
    <property type="match status" value="1"/>
</dbReference>
<sequence>MFKTEQQRVGLGLWKVSKDDCADAVYNAIKIGYRHLDSACDYGNEKEVGQGIARAIDDGLVTREDLWITSKLWNTYHAPEHVQPALERTLNDLGLEYLDLYLIHFPIAQAFVPFETRYPPEWFHDPLAADPKMEFAQVPLHQTWQAMEALVDLGSVKHIGVCNYNSALLFDLVNYARIKPSMLQVEIHPYHTQQRLLTLANNLGIPVTAFSPLGAQSYVEIDMATQAQAVITREEVLNAAKAHDVTPAQVVLRWGVQRGYAVIPKSTNPKHLAENLDLFNFSLTEIEMEAISGLNLNHRFNDPGHFCGEAFNTHCPIYD</sequence>
<dbReference type="SUPFAM" id="SSF51430">
    <property type="entry name" value="NAD(P)-linked oxidoreductase"/>
    <property type="match status" value="1"/>
</dbReference>